<protein>
    <submittedName>
        <fullName evidence="1">Uncharacterized protein</fullName>
    </submittedName>
</protein>
<proteinExistence type="predicted"/>
<reference evidence="2" key="1">
    <citation type="journal article" date="2023" name="Nat. Plants">
        <title>Single-cell RNA sequencing provides a high-resolution roadmap for understanding the multicellular compartmentation of specialized metabolism.</title>
        <authorList>
            <person name="Sun S."/>
            <person name="Shen X."/>
            <person name="Li Y."/>
            <person name="Li Y."/>
            <person name="Wang S."/>
            <person name="Li R."/>
            <person name="Zhang H."/>
            <person name="Shen G."/>
            <person name="Guo B."/>
            <person name="Wei J."/>
            <person name="Xu J."/>
            <person name="St-Pierre B."/>
            <person name="Chen S."/>
            <person name="Sun C."/>
        </authorList>
    </citation>
    <scope>NUCLEOTIDE SEQUENCE [LARGE SCALE GENOMIC DNA]</scope>
</reference>
<accession>A0ACC0C7F5</accession>
<comment type="caution">
    <text evidence="1">The sequence shown here is derived from an EMBL/GenBank/DDBJ whole genome shotgun (WGS) entry which is preliminary data.</text>
</comment>
<sequence>MVFSLLQVKSINILTLALQQMLMIWPLFKVAPSLLRWEHRCPLLLTPAAKFDLLNPSDFLKGTTPSSVANINHLPCKLALDTDKQKRSIVDSSAPAAPTGSLPSNKPSTQQGKNIGINKPESHGKEKVIMTINGNGGFPALLQPILPMDSSNISVS</sequence>
<evidence type="ECO:0000313" key="2">
    <source>
        <dbReference type="Proteomes" id="UP001060085"/>
    </source>
</evidence>
<organism evidence="1 2">
    <name type="scientific">Catharanthus roseus</name>
    <name type="common">Madagascar periwinkle</name>
    <name type="synonym">Vinca rosea</name>
    <dbReference type="NCBI Taxonomy" id="4058"/>
    <lineage>
        <taxon>Eukaryota</taxon>
        <taxon>Viridiplantae</taxon>
        <taxon>Streptophyta</taxon>
        <taxon>Embryophyta</taxon>
        <taxon>Tracheophyta</taxon>
        <taxon>Spermatophyta</taxon>
        <taxon>Magnoliopsida</taxon>
        <taxon>eudicotyledons</taxon>
        <taxon>Gunneridae</taxon>
        <taxon>Pentapetalae</taxon>
        <taxon>asterids</taxon>
        <taxon>lamiids</taxon>
        <taxon>Gentianales</taxon>
        <taxon>Apocynaceae</taxon>
        <taxon>Rauvolfioideae</taxon>
        <taxon>Vinceae</taxon>
        <taxon>Catharanthinae</taxon>
        <taxon>Catharanthus</taxon>
    </lineage>
</organism>
<evidence type="ECO:0000313" key="1">
    <source>
        <dbReference type="EMBL" id="KAI5680872.1"/>
    </source>
</evidence>
<keyword evidence="2" id="KW-1185">Reference proteome</keyword>
<gene>
    <name evidence="1" type="ORF">M9H77_02099</name>
</gene>
<name>A0ACC0C7F5_CATRO</name>
<dbReference type="EMBL" id="CM044701">
    <property type="protein sequence ID" value="KAI5680872.1"/>
    <property type="molecule type" value="Genomic_DNA"/>
</dbReference>
<dbReference type="Proteomes" id="UP001060085">
    <property type="component" value="Linkage Group LG01"/>
</dbReference>